<evidence type="ECO:0000256" key="7">
    <source>
        <dbReference type="SAM" id="SignalP"/>
    </source>
</evidence>
<dbReference type="HOGENOM" id="CLU_025726_0_0_5"/>
<feature type="transmembrane region" description="Helical" evidence="6">
    <location>
        <begin position="283"/>
        <end position="304"/>
    </location>
</feature>
<comment type="caution">
    <text evidence="9">The sequence shown here is derived from an EMBL/GenBank/DDBJ whole genome shotgun (WGS) entry which is preliminary data.</text>
</comment>
<evidence type="ECO:0000313" key="9">
    <source>
        <dbReference type="EMBL" id="EAR51688.1"/>
    </source>
</evidence>
<dbReference type="Gene3D" id="2.30.30.60">
    <property type="match status" value="1"/>
</dbReference>
<keyword evidence="10" id="KW-1185">Reference proteome</keyword>
<dbReference type="RefSeq" id="WP_007254252.1">
    <property type="nucleotide sequence ID" value="NZ_CH724107.1"/>
</dbReference>
<keyword evidence="5" id="KW-0175">Coiled coil</keyword>
<dbReference type="STRING" id="314256.OG2516_03850"/>
<evidence type="ECO:0000256" key="3">
    <source>
        <dbReference type="ARBA" id="ARBA00022989"/>
    </source>
</evidence>
<dbReference type="SUPFAM" id="SSF50182">
    <property type="entry name" value="Sm-like ribonucleoproteins"/>
    <property type="match status" value="1"/>
</dbReference>
<reference evidence="9 10" key="1">
    <citation type="journal article" date="2010" name="J. Bacteriol.">
        <title>Genome sequences of Oceanicola granulosus HTCC2516(T) and Oceanicola batsensis HTCC2597(TDelta).</title>
        <authorList>
            <person name="Thrash J.C."/>
            <person name="Cho J.C."/>
            <person name="Vergin K.L."/>
            <person name="Giovannoni S.J."/>
        </authorList>
    </citation>
    <scope>NUCLEOTIDE SEQUENCE [LARGE SCALE GENOMIC DNA]</scope>
    <source>
        <strain evidence="10">ATCC BAA-861 / DSM 15982 / KCTC 12143 / HTCC2516</strain>
    </source>
</reference>
<feature type="signal peptide" evidence="7">
    <location>
        <begin position="1"/>
        <end position="21"/>
    </location>
</feature>
<feature type="chain" id="PRO_5004207233" evidence="7">
    <location>
        <begin position="22"/>
        <end position="554"/>
    </location>
</feature>
<evidence type="ECO:0000256" key="2">
    <source>
        <dbReference type="ARBA" id="ARBA00022692"/>
    </source>
</evidence>
<dbReference type="PANTHER" id="PTHR30566:SF25">
    <property type="entry name" value="INNER MEMBRANE PROTEIN"/>
    <property type="match status" value="1"/>
</dbReference>
<evidence type="ECO:0000256" key="5">
    <source>
        <dbReference type="SAM" id="Coils"/>
    </source>
</evidence>
<keyword evidence="2 6" id="KW-0812">Transmembrane</keyword>
<organism evidence="9 10">
    <name type="scientific">Oceanicola granulosus (strain ATCC BAA-861 / DSM 15982 / KCTC 12143 / HTCC2516)</name>
    <dbReference type="NCBI Taxonomy" id="314256"/>
    <lineage>
        <taxon>Bacteria</taxon>
        <taxon>Pseudomonadati</taxon>
        <taxon>Pseudomonadota</taxon>
        <taxon>Alphaproteobacteria</taxon>
        <taxon>Rhodobacterales</taxon>
        <taxon>Roseobacteraceae</taxon>
        <taxon>Oceanicola</taxon>
    </lineage>
</organism>
<feature type="domain" description="Mechanosensitive ion channel MscS" evidence="8">
    <location>
        <begin position="382"/>
        <end position="448"/>
    </location>
</feature>
<dbReference type="InterPro" id="IPR010920">
    <property type="entry name" value="LSM_dom_sf"/>
</dbReference>
<dbReference type="InterPro" id="IPR023408">
    <property type="entry name" value="MscS_beta-dom_sf"/>
</dbReference>
<dbReference type="AlphaFoldDB" id="Q2CG41"/>
<dbReference type="GO" id="GO:0008381">
    <property type="term" value="F:mechanosensitive monoatomic ion channel activity"/>
    <property type="evidence" value="ECO:0007669"/>
    <property type="project" value="UniProtKB-ARBA"/>
</dbReference>
<feature type="transmembrane region" description="Helical" evidence="6">
    <location>
        <begin position="334"/>
        <end position="355"/>
    </location>
</feature>
<keyword evidence="7" id="KW-0732">Signal</keyword>
<accession>Q2CG41</accession>
<dbReference type="Proteomes" id="UP000003635">
    <property type="component" value="Unassembled WGS sequence"/>
</dbReference>
<comment type="subcellular location">
    <subcellularLocation>
        <location evidence="1">Membrane</location>
    </subcellularLocation>
</comment>
<dbReference type="Pfam" id="PF00924">
    <property type="entry name" value="MS_channel_2nd"/>
    <property type="match status" value="1"/>
</dbReference>
<evidence type="ECO:0000256" key="4">
    <source>
        <dbReference type="ARBA" id="ARBA00023136"/>
    </source>
</evidence>
<name>Q2CG41_OCEGH</name>
<keyword evidence="3 6" id="KW-1133">Transmembrane helix</keyword>
<feature type="transmembrane region" description="Helical" evidence="6">
    <location>
        <begin position="247"/>
        <end position="271"/>
    </location>
</feature>
<dbReference type="OrthoDB" id="9792218at2"/>
<evidence type="ECO:0000259" key="8">
    <source>
        <dbReference type="Pfam" id="PF00924"/>
    </source>
</evidence>
<dbReference type="PANTHER" id="PTHR30566">
    <property type="entry name" value="YNAI-RELATED MECHANOSENSITIVE ION CHANNEL"/>
    <property type="match status" value="1"/>
</dbReference>
<feature type="transmembrane region" description="Helical" evidence="6">
    <location>
        <begin position="361"/>
        <end position="380"/>
    </location>
</feature>
<proteinExistence type="predicted"/>
<gene>
    <name evidence="9" type="ORF">OG2516_03850</name>
</gene>
<evidence type="ECO:0000256" key="1">
    <source>
        <dbReference type="ARBA" id="ARBA00004370"/>
    </source>
</evidence>
<protein>
    <submittedName>
        <fullName evidence="9">Hypothetical transmembrane protein</fullName>
    </submittedName>
</protein>
<dbReference type="GO" id="GO:0016020">
    <property type="term" value="C:membrane"/>
    <property type="evidence" value="ECO:0007669"/>
    <property type="project" value="UniProtKB-SubCell"/>
</dbReference>
<evidence type="ECO:0000256" key="6">
    <source>
        <dbReference type="SAM" id="Phobius"/>
    </source>
</evidence>
<dbReference type="eggNOG" id="COG0668">
    <property type="taxonomic scope" value="Bacteria"/>
</dbReference>
<feature type="transmembrane region" description="Helical" evidence="6">
    <location>
        <begin position="205"/>
        <end position="226"/>
    </location>
</feature>
<dbReference type="InterPro" id="IPR006685">
    <property type="entry name" value="MscS_channel_2nd"/>
</dbReference>
<keyword evidence="4 6" id="KW-0472">Membrane</keyword>
<sequence length="554" mass="60562">MLRLFRLLCLALLLSLPAALAAQQDGASGDWFVRDSLNAGLGPAPDTIDRDTPQAAMESFFGRAAANDWDGAAHLLDLTAYDPAEQAEVGPALARDLATLVDRKIVVNWQRLLDRPDSLNARAPSESAMAGEPRRSLVLWVLPLDDRPVSIRLDRVRAGEDDPVWVFSRQSVDNLPALAARYGPSRLEKMLPGPLREKAFWGLHWWEVILLPIAIATAIGAGVLAYRLTSRGLNRTRRDSGSTSFLVAIRPPAVLAVVTAVAAIFTQWLFVFSGRIDTLLSPLIAIGFVGSALWAIINVADVILDRLVTFDDNDLKISGDGQEKKRRLATHVAALRRFLIVLAVIVGAGLVLRQANMMQSFGYSLLASAGAITLILAFAARNVLANIMASLQIALNQSAKIGDRVMYQGNLCNVERINFTYVQLRTWTGKRLIVPVIDFVAEPFENWTMNEAAMIGEVRLRLSHEADISELRARYEDILNETDDVSEEDDNRGVYTTAHDVLGREVLFMVPCLDANTAWAATCEVRERLLDAAAELSADGKSLFPEGAAADATG</sequence>
<dbReference type="Gene3D" id="1.10.287.1260">
    <property type="match status" value="1"/>
</dbReference>
<feature type="coiled-coil region" evidence="5">
    <location>
        <begin position="461"/>
        <end position="488"/>
    </location>
</feature>
<evidence type="ECO:0000313" key="10">
    <source>
        <dbReference type="Proteomes" id="UP000003635"/>
    </source>
</evidence>
<dbReference type="EMBL" id="AAOT01000010">
    <property type="protein sequence ID" value="EAR51688.1"/>
    <property type="molecule type" value="Genomic_DNA"/>
</dbReference>